<evidence type="ECO:0000313" key="3">
    <source>
        <dbReference type="Proteomes" id="UP001153076"/>
    </source>
</evidence>
<evidence type="ECO:0000313" key="2">
    <source>
        <dbReference type="EMBL" id="KAJ8439986.1"/>
    </source>
</evidence>
<dbReference type="AlphaFoldDB" id="A0A9Q1KBS0"/>
<protein>
    <submittedName>
        <fullName evidence="2">Uncharacterized protein</fullName>
    </submittedName>
</protein>
<reference evidence="2" key="1">
    <citation type="submission" date="2022-04" db="EMBL/GenBank/DDBJ databases">
        <title>Carnegiea gigantea Genome sequencing and assembly v2.</title>
        <authorList>
            <person name="Copetti D."/>
            <person name="Sanderson M.J."/>
            <person name="Burquez A."/>
            <person name="Wojciechowski M.F."/>
        </authorList>
    </citation>
    <scope>NUCLEOTIDE SEQUENCE</scope>
    <source>
        <strain evidence="2">SGP5-SGP5p</strain>
        <tissue evidence="2">Aerial part</tissue>
    </source>
</reference>
<organism evidence="2 3">
    <name type="scientific">Carnegiea gigantea</name>
    <dbReference type="NCBI Taxonomy" id="171969"/>
    <lineage>
        <taxon>Eukaryota</taxon>
        <taxon>Viridiplantae</taxon>
        <taxon>Streptophyta</taxon>
        <taxon>Embryophyta</taxon>
        <taxon>Tracheophyta</taxon>
        <taxon>Spermatophyta</taxon>
        <taxon>Magnoliopsida</taxon>
        <taxon>eudicotyledons</taxon>
        <taxon>Gunneridae</taxon>
        <taxon>Pentapetalae</taxon>
        <taxon>Caryophyllales</taxon>
        <taxon>Cactineae</taxon>
        <taxon>Cactaceae</taxon>
        <taxon>Cactoideae</taxon>
        <taxon>Echinocereeae</taxon>
        <taxon>Carnegiea</taxon>
    </lineage>
</organism>
<feature type="region of interest" description="Disordered" evidence="1">
    <location>
        <begin position="175"/>
        <end position="202"/>
    </location>
</feature>
<dbReference type="EMBL" id="JAKOGI010000203">
    <property type="protein sequence ID" value="KAJ8439986.1"/>
    <property type="molecule type" value="Genomic_DNA"/>
</dbReference>
<dbReference type="PANTHER" id="PTHR33240:SF17">
    <property type="entry name" value="EUKARYOTIC PEPTIDE CHAIN RELEASE FACTOR GTP-BINDING SUBUNIT-LIKE"/>
    <property type="match status" value="1"/>
</dbReference>
<dbReference type="Proteomes" id="UP001153076">
    <property type="component" value="Unassembled WGS sequence"/>
</dbReference>
<evidence type="ECO:0000256" key="1">
    <source>
        <dbReference type="SAM" id="MobiDB-lite"/>
    </source>
</evidence>
<dbReference type="CDD" id="cd00303">
    <property type="entry name" value="retropepsin_like"/>
    <property type="match status" value="1"/>
</dbReference>
<keyword evidence="3" id="KW-1185">Reference proteome</keyword>
<accession>A0A9Q1KBS0</accession>
<name>A0A9Q1KBS0_9CARY</name>
<comment type="caution">
    <text evidence="2">The sequence shown here is derived from an EMBL/GenBank/DDBJ whole genome shotgun (WGS) entry which is preliminary data.</text>
</comment>
<dbReference type="PANTHER" id="PTHR33240">
    <property type="entry name" value="OS08G0508500 PROTEIN"/>
    <property type="match status" value="1"/>
</dbReference>
<sequence>MINTGSSIDIITWDYLKKLMHPGCDIVPLVHPILGFSRQEVNPTSMIHLPVHFDDKLKAKNLEVDFLAVDVPTAYNVILGHPTLHNLTKREDELDLLRISPLGFGPVVLIHIMEVGLEVGSRPCANSLTYAPGLAGSLTPWLRSLTRPLQLPLLRPWKALPPAIAAGPSTRPPNHLFLPSSSLSATGVKPPAPPTSGAPLRL</sequence>
<proteinExistence type="predicted"/>
<gene>
    <name evidence="2" type="ORF">Cgig2_008369</name>
</gene>